<dbReference type="Proteomes" id="UP001169027">
    <property type="component" value="Unassembled WGS sequence"/>
</dbReference>
<evidence type="ECO:0000313" key="10">
    <source>
        <dbReference type="Proteomes" id="UP001169027"/>
    </source>
</evidence>
<dbReference type="EC" id="3.4.-.-" evidence="9"/>
<dbReference type="Gene3D" id="2.70.70.10">
    <property type="entry name" value="Glucose Permease (Domain IIA)"/>
    <property type="match status" value="1"/>
</dbReference>
<keyword evidence="2" id="KW-0645">Protease</keyword>
<dbReference type="InterPro" id="IPR050570">
    <property type="entry name" value="Cell_wall_metabolism_enzyme"/>
</dbReference>
<keyword evidence="3" id="KW-0479">Metal-binding</keyword>
<dbReference type="SUPFAM" id="SSF51261">
    <property type="entry name" value="Duplicated hybrid motif"/>
    <property type="match status" value="1"/>
</dbReference>
<evidence type="ECO:0000256" key="7">
    <source>
        <dbReference type="SAM" id="SignalP"/>
    </source>
</evidence>
<comment type="caution">
    <text evidence="9">The sequence shown here is derived from an EMBL/GenBank/DDBJ whole genome shotgun (WGS) entry which is preliminary data.</text>
</comment>
<feature type="signal peptide" evidence="7">
    <location>
        <begin position="1"/>
        <end position="23"/>
    </location>
</feature>
<feature type="domain" description="M23ase beta-sheet core" evidence="8">
    <location>
        <begin position="64"/>
        <end position="156"/>
    </location>
</feature>
<dbReference type="InterPro" id="IPR011055">
    <property type="entry name" value="Dup_hybrid_motif"/>
</dbReference>
<evidence type="ECO:0000256" key="4">
    <source>
        <dbReference type="ARBA" id="ARBA00022801"/>
    </source>
</evidence>
<comment type="cofactor">
    <cofactor evidence="1">
        <name>Zn(2+)</name>
        <dbReference type="ChEBI" id="CHEBI:29105"/>
    </cofactor>
</comment>
<feature type="chain" id="PRO_5046784101" evidence="7">
    <location>
        <begin position="24"/>
        <end position="180"/>
    </location>
</feature>
<keyword evidence="5" id="KW-0862">Zinc</keyword>
<evidence type="ECO:0000256" key="6">
    <source>
        <dbReference type="ARBA" id="ARBA00023049"/>
    </source>
</evidence>
<reference evidence="9" key="1">
    <citation type="submission" date="2023-06" db="EMBL/GenBank/DDBJ databases">
        <authorList>
            <person name="Jiang Y."/>
            <person name="Liu Q."/>
        </authorList>
    </citation>
    <scope>NUCLEOTIDE SEQUENCE</scope>
    <source>
        <strain evidence="9">CGMCC 1.12090</strain>
    </source>
</reference>
<evidence type="ECO:0000256" key="1">
    <source>
        <dbReference type="ARBA" id="ARBA00001947"/>
    </source>
</evidence>
<keyword evidence="10" id="KW-1185">Reference proteome</keyword>
<keyword evidence="6" id="KW-0482">Metalloprotease</keyword>
<name>A0ABT8S778_9BURK</name>
<dbReference type="EMBL" id="JAUKVY010000012">
    <property type="protein sequence ID" value="MDO1534139.1"/>
    <property type="molecule type" value="Genomic_DNA"/>
</dbReference>
<organism evidence="9 10">
    <name type="scientific">Variovorax ginsengisoli</name>
    <dbReference type="NCBI Taxonomy" id="363844"/>
    <lineage>
        <taxon>Bacteria</taxon>
        <taxon>Pseudomonadati</taxon>
        <taxon>Pseudomonadota</taxon>
        <taxon>Betaproteobacteria</taxon>
        <taxon>Burkholderiales</taxon>
        <taxon>Comamonadaceae</taxon>
        <taxon>Variovorax</taxon>
    </lineage>
</organism>
<dbReference type="Pfam" id="PF01551">
    <property type="entry name" value="Peptidase_M23"/>
    <property type="match status" value="1"/>
</dbReference>
<proteinExistence type="predicted"/>
<evidence type="ECO:0000259" key="8">
    <source>
        <dbReference type="Pfam" id="PF01551"/>
    </source>
</evidence>
<accession>A0ABT8S778</accession>
<dbReference type="RefSeq" id="WP_301811413.1">
    <property type="nucleotide sequence ID" value="NZ_JAUJZH010000012.1"/>
</dbReference>
<dbReference type="PANTHER" id="PTHR21666">
    <property type="entry name" value="PEPTIDASE-RELATED"/>
    <property type="match status" value="1"/>
</dbReference>
<dbReference type="CDD" id="cd12797">
    <property type="entry name" value="M23_peptidase"/>
    <property type="match status" value="1"/>
</dbReference>
<protein>
    <submittedName>
        <fullName evidence="9">M23 family metallopeptidase</fullName>
        <ecNumber evidence="9">3.4.-.-</ecNumber>
    </submittedName>
</protein>
<evidence type="ECO:0000256" key="2">
    <source>
        <dbReference type="ARBA" id="ARBA00022670"/>
    </source>
</evidence>
<evidence type="ECO:0000256" key="5">
    <source>
        <dbReference type="ARBA" id="ARBA00022833"/>
    </source>
</evidence>
<sequence length="180" mass="19475">MHVARARLAVACACLVACCGALAQSAGERIGPALLAARSLQFPVDGIRPETVRDTFEDGRPGHRHEALDIMAPLGTPVRAADDGKLVKLFDSKPGGLTIYQFDPAGQLAYYYAHLDRYADGLHEGMQLRRGDLIGYVGTTGNAATVAPHLHFAVFMLGPERQWWKGEALNPHSALMRASR</sequence>
<dbReference type="GO" id="GO:0016787">
    <property type="term" value="F:hydrolase activity"/>
    <property type="evidence" value="ECO:0007669"/>
    <property type="project" value="UniProtKB-KW"/>
</dbReference>
<dbReference type="PANTHER" id="PTHR21666:SF288">
    <property type="entry name" value="CELL DIVISION PROTEIN YTFB"/>
    <property type="match status" value="1"/>
</dbReference>
<keyword evidence="7" id="KW-0732">Signal</keyword>
<evidence type="ECO:0000256" key="3">
    <source>
        <dbReference type="ARBA" id="ARBA00022723"/>
    </source>
</evidence>
<dbReference type="InterPro" id="IPR016047">
    <property type="entry name" value="M23ase_b-sheet_dom"/>
</dbReference>
<keyword evidence="4 9" id="KW-0378">Hydrolase</keyword>
<gene>
    <name evidence="9" type="ORF">Q2T77_17780</name>
</gene>
<evidence type="ECO:0000313" key="9">
    <source>
        <dbReference type="EMBL" id="MDO1534139.1"/>
    </source>
</evidence>